<protein>
    <submittedName>
        <fullName evidence="3">Uncharacterized protein</fullName>
    </submittedName>
</protein>
<keyword evidence="2" id="KW-0732">Signal</keyword>
<evidence type="ECO:0000313" key="3">
    <source>
        <dbReference type="EMBL" id="OXA58392.1"/>
    </source>
</evidence>
<name>A0A226EL80_FOLCA</name>
<keyword evidence="4" id="KW-1185">Reference proteome</keyword>
<evidence type="ECO:0000313" key="4">
    <source>
        <dbReference type="Proteomes" id="UP000198287"/>
    </source>
</evidence>
<gene>
    <name evidence="3" type="ORF">Fcan01_08294</name>
</gene>
<feature type="chain" id="PRO_5012375450" evidence="2">
    <location>
        <begin position="22"/>
        <end position="150"/>
    </location>
</feature>
<comment type="caution">
    <text evidence="3">The sequence shown here is derived from an EMBL/GenBank/DDBJ whole genome shotgun (WGS) entry which is preliminary data.</text>
</comment>
<organism evidence="3 4">
    <name type="scientific">Folsomia candida</name>
    <name type="common">Springtail</name>
    <dbReference type="NCBI Taxonomy" id="158441"/>
    <lineage>
        <taxon>Eukaryota</taxon>
        <taxon>Metazoa</taxon>
        <taxon>Ecdysozoa</taxon>
        <taxon>Arthropoda</taxon>
        <taxon>Hexapoda</taxon>
        <taxon>Collembola</taxon>
        <taxon>Entomobryomorpha</taxon>
        <taxon>Isotomoidea</taxon>
        <taxon>Isotomidae</taxon>
        <taxon>Proisotominae</taxon>
        <taxon>Folsomia</taxon>
    </lineage>
</organism>
<sequence length="150" mass="15602">MFRLNLIIVSVISLMKPSSMAQFPTAQDTRHEREPRQTIHRNSDGSITAAFAASNAFQVPGGGGSAFDVAQTVNIGPNGATFGGGQSFSSDIAGNRMSFGQSNSQSSQFGPNGFSSTGANAASNSFSNPLFQSSNAQANAFANNNRLIGF</sequence>
<feature type="compositionally biased region" description="Low complexity" evidence="1">
    <location>
        <begin position="98"/>
        <end position="113"/>
    </location>
</feature>
<dbReference type="OMA" id="MSFANSQ"/>
<reference evidence="3 4" key="1">
    <citation type="submission" date="2015-12" db="EMBL/GenBank/DDBJ databases">
        <title>The genome of Folsomia candida.</title>
        <authorList>
            <person name="Faddeeva A."/>
            <person name="Derks M.F."/>
            <person name="Anvar Y."/>
            <person name="Smit S."/>
            <person name="Van Straalen N."/>
            <person name="Roelofs D."/>
        </authorList>
    </citation>
    <scope>NUCLEOTIDE SEQUENCE [LARGE SCALE GENOMIC DNA]</scope>
    <source>
        <strain evidence="3 4">VU population</strain>
        <tissue evidence="3">Whole body</tissue>
    </source>
</reference>
<accession>A0A226EL80</accession>
<evidence type="ECO:0000256" key="1">
    <source>
        <dbReference type="SAM" id="MobiDB-lite"/>
    </source>
</evidence>
<dbReference type="AlphaFoldDB" id="A0A226EL80"/>
<feature type="signal peptide" evidence="2">
    <location>
        <begin position="1"/>
        <end position="21"/>
    </location>
</feature>
<feature type="region of interest" description="Disordered" evidence="1">
    <location>
        <begin position="93"/>
        <end position="116"/>
    </location>
</feature>
<dbReference type="EMBL" id="LNIX01000003">
    <property type="protein sequence ID" value="OXA58392.1"/>
    <property type="molecule type" value="Genomic_DNA"/>
</dbReference>
<dbReference type="Proteomes" id="UP000198287">
    <property type="component" value="Unassembled WGS sequence"/>
</dbReference>
<proteinExistence type="predicted"/>
<evidence type="ECO:0000256" key="2">
    <source>
        <dbReference type="SAM" id="SignalP"/>
    </source>
</evidence>